<protein>
    <submittedName>
        <fullName evidence="4">Uncharacterized protein</fullName>
    </submittedName>
</protein>
<accession>A0AAW0BXR2</accession>
<dbReference type="Gene3D" id="3.30.420.40">
    <property type="match status" value="2"/>
</dbReference>
<dbReference type="Gene3D" id="3.90.640.10">
    <property type="entry name" value="Actin, Chain A, domain 4"/>
    <property type="match status" value="1"/>
</dbReference>
<dbReference type="GO" id="GO:0005524">
    <property type="term" value="F:ATP binding"/>
    <property type="evidence" value="ECO:0007669"/>
    <property type="project" value="UniProtKB-KW"/>
</dbReference>
<evidence type="ECO:0000256" key="1">
    <source>
        <dbReference type="ARBA" id="ARBA00022741"/>
    </source>
</evidence>
<dbReference type="EMBL" id="JAYKXP010000071">
    <property type="protein sequence ID" value="KAK7031101.1"/>
    <property type="molecule type" value="Genomic_DNA"/>
</dbReference>
<sequence>MDGKHVELMKDELGRTEVPTRACYDEDAKAELRFGYDCVDQEKTVYDVRRYLDDTGLFQTHSEQKPLRNFYADPNYLFSAFLKHLQSRAETYFNQTINGAIIVVPADIADARREFLRNFETHAPRTYFRFGAQRPLRIYRSLAAPVASLHTHNLFEASDKEDINVLTVDIGATFEVSAILLEDGVAERLATIRSQEIGGDAFDQRLAQYLEVEYGKSSHGGLHEWMWHRKWNLTGEQKDLMKDTAEKAKVALFPYESFKDVLDEGVQVSFADFGPATDSGLELSTLVTKQIFYEVNKDLFWHIVDLAMQTLREAAVYRDIPGVLDVSQIVLTGGSSHLAPIREYLSMAFPNATILIDSRPDSLTIRGTAIHAAIAYGDPGPGPLLGCCDDITPMDIMFALGTKDALEVLIPKHYIIPTSGKRTLSLDGDTQIDEMRIYAGYSRTAGAPGSVLLGSIPIPSNMAEMEVKAEVDPEGKILVDIMGTETRSSYTFPIALDLWSDVEITAFIDKAVEHDRTRKGTIMDGL</sequence>
<keyword evidence="2 3" id="KW-0067">ATP-binding</keyword>
<gene>
    <name evidence="4" type="ORF">VNI00_013706</name>
</gene>
<dbReference type="Proteomes" id="UP001383192">
    <property type="component" value="Unassembled WGS sequence"/>
</dbReference>
<dbReference type="InterPro" id="IPR013126">
    <property type="entry name" value="Hsp_70_fam"/>
</dbReference>
<dbReference type="AlphaFoldDB" id="A0AAW0BXR2"/>
<dbReference type="Pfam" id="PF00012">
    <property type="entry name" value="HSP70"/>
    <property type="match status" value="1"/>
</dbReference>
<dbReference type="PANTHER" id="PTHR19375">
    <property type="entry name" value="HEAT SHOCK PROTEIN 70KDA"/>
    <property type="match status" value="1"/>
</dbReference>
<dbReference type="SUPFAM" id="SSF53067">
    <property type="entry name" value="Actin-like ATPase domain"/>
    <property type="match status" value="2"/>
</dbReference>
<organism evidence="4 5">
    <name type="scientific">Paramarasmius palmivorus</name>
    <dbReference type="NCBI Taxonomy" id="297713"/>
    <lineage>
        <taxon>Eukaryota</taxon>
        <taxon>Fungi</taxon>
        <taxon>Dikarya</taxon>
        <taxon>Basidiomycota</taxon>
        <taxon>Agaricomycotina</taxon>
        <taxon>Agaricomycetes</taxon>
        <taxon>Agaricomycetidae</taxon>
        <taxon>Agaricales</taxon>
        <taxon>Marasmiineae</taxon>
        <taxon>Marasmiaceae</taxon>
        <taxon>Paramarasmius</taxon>
    </lineage>
</organism>
<evidence type="ECO:0000256" key="3">
    <source>
        <dbReference type="RuleBase" id="RU003322"/>
    </source>
</evidence>
<keyword evidence="1 3" id="KW-0547">Nucleotide-binding</keyword>
<reference evidence="4 5" key="1">
    <citation type="submission" date="2024-01" db="EMBL/GenBank/DDBJ databases">
        <title>A draft genome for a cacao thread blight-causing isolate of Paramarasmius palmivorus.</title>
        <authorList>
            <person name="Baruah I.K."/>
            <person name="Bukari Y."/>
            <person name="Amoako-Attah I."/>
            <person name="Meinhardt L.W."/>
            <person name="Bailey B.A."/>
            <person name="Cohen S.P."/>
        </authorList>
    </citation>
    <scope>NUCLEOTIDE SEQUENCE [LARGE SCALE GENOMIC DNA]</scope>
    <source>
        <strain evidence="4 5">GH-12</strain>
    </source>
</reference>
<dbReference type="InterPro" id="IPR029047">
    <property type="entry name" value="HSP70_peptide-bd_sf"/>
</dbReference>
<name>A0AAW0BXR2_9AGAR</name>
<proteinExistence type="inferred from homology"/>
<comment type="caution">
    <text evidence="4">The sequence shown here is derived from an EMBL/GenBank/DDBJ whole genome shotgun (WGS) entry which is preliminary data.</text>
</comment>
<keyword evidence="5" id="KW-1185">Reference proteome</keyword>
<evidence type="ECO:0000256" key="2">
    <source>
        <dbReference type="ARBA" id="ARBA00022840"/>
    </source>
</evidence>
<comment type="similarity">
    <text evidence="3">Belongs to the heat shock protein 70 family.</text>
</comment>
<dbReference type="SUPFAM" id="SSF100920">
    <property type="entry name" value="Heat shock protein 70kD (HSP70), peptide-binding domain"/>
    <property type="match status" value="1"/>
</dbReference>
<dbReference type="InterPro" id="IPR043129">
    <property type="entry name" value="ATPase_NBD"/>
</dbReference>
<evidence type="ECO:0000313" key="4">
    <source>
        <dbReference type="EMBL" id="KAK7031101.1"/>
    </source>
</evidence>
<dbReference type="GO" id="GO:0140662">
    <property type="term" value="F:ATP-dependent protein folding chaperone"/>
    <property type="evidence" value="ECO:0007669"/>
    <property type="project" value="InterPro"/>
</dbReference>
<evidence type="ECO:0000313" key="5">
    <source>
        <dbReference type="Proteomes" id="UP001383192"/>
    </source>
</evidence>